<gene>
    <name evidence="1" type="ORF">GCM10011571_22630</name>
</gene>
<comment type="caution">
    <text evidence="1">The sequence shown here is derived from an EMBL/GenBank/DDBJ whole genome shotgun (WGS) entry which is preliminary data.</text>
</comment>
<reference evidence="1" key="1">
    <citation type="journal article" date="2014" name="Int. J. Syst. Evol. Microbiol.">
        <title>Complete genome sequence of Corynebacterium casei LMG S-19264T (=DSM 44701T), isolated from a smear-ripened cheese.</title>
        <authorList>
            <consortium name="US DOE Joint Genome Institute (JGI-PGF)"/>
            <person name="Walter F."/>
            <person name="Albersmeier A."/>
            <person name="Kalinowski J."/>
            <person name="Ruckert C."/>
        </authorList>
    </citation>
    <scope>NUCLEOTIDE SEQUENCE</scope>
    <source>
        <strain evidence="1">CGMCC 1.15179</strain>
    </source>
</reference>
<sequence>MNQKDLHQRVTQLQALIDSGQIRFEKPSVITDSWSKVEFGNDGLVKPESVDANVHALLTVAEVV</sequence>
<name>A0A8J2YCZ8_9BACL</name>
<evidence type="ECO:0000313" key="1">
    <source>
        <dbReference type="EMBL" id="GGE20156.1"/>
    </source>
</evidence>
<protein>
    <submittedName>
        <fullName evidence="1">Uncharacterized protein</fullName>
    </submittedName>
</protein>
<evidence type="ECO:0000313" key="2">
    <source>
        <dbReference type="Proteomes" id="UP000625210"/>
    </source>
</evidence>
<accession>A0A8J2YCZ8</accession>
<organism evidence="1 2">
    <name type="scientific">Marinithermofilum abyssi</name>
    <dbReference type="NCBI Taxonomy" id="1571185"/>
    <lineage>
        <taxon>Bacteria</taxon>
        <taxon>Bacillati</taxon>
        <taxon>Bacillota</taxon>
        <taxon>Bacilli</taxon>
        <taxon>Bacillales</taxon>
        <taxon>Thermoactinomycetaceae</taxon>
        <taxon>Marinithermofilum</taxon>
    </lineage>
</organism>
<keyword evidence="2" id="KW-1185">Reference proteome</keyword>
<proteinExistence type="predicted"/>
<dbReference type="AlphaFoldDB" id="A0A8J2YCZ8"/>
<dbReference type="RefSeq" id="WP_188647996.1">
    <property type="nucleotide sequence ID" value="NZ_BMHQ01000007.1"/>
</dbReference>
<dbReference type="Proteomes" id="UP000625210">
    <property type="component" value="Unassembled WGS sequence"/>
</dbReference>
<dbReference type="EMBL" id="BMHQ01000007">
    <property type="protein sequence ID" value="GGE20156.1"/>
    <property type="molecule type" value="Genomic_DNA"/>
</dbReference>
<reference evidence="1" key="2">
    <citation type="submission" date="2020-09" db="EMBL/GenBank/DDBJ databases">
        <authorList>
            <person name="Sun Q."/>
            <person name="Zhou Y."/>
        </authorList>
    </citation>
    <scope>NUCLEOTIDE SEQUENCE</scope>
    <source>
        <strain evidence="1">CGMCC 1.15179</strain>
    </source>
</reference>